<name>G4AAU5_AGGAC</name>
<comment type="caution">
    <text evidence="1">The sequence shown here is derived from an EMBL/GenBank/DDBJ whole genome shotgun (WGS) entry which is preliminary data.</text>
</comment>
<evidence type="ECO:0000313" key="1">
    <source>
        <dbReference type="EMBL" id="EGY32707.1"/>
    </source>
</evidence>
<gene>
    <name evidence="1" type="ORF">SC1083_1975</name>
</gene>
<evidence type="ECO:0000313" key="2">
    <source>
        <dbReference type="Proteomes" id="UP000005508"/>
    </source>
</evidence>
<organism evidence="1 2">
    <name type="scientific">Aggregatibacter actinomycetemcomitans serotype e str. SC1083</name>
    <dbReference type="NCBI Taxonomy" id="907488"/>
    <lineage>
        <taxon>Bacteria</taxon>
        <taxon>Pseudomonadati</taxon>
        <taxon>Pseudomonadota</taxon>
        <taxon>Gammaproteobacteria</taxon>
        <taxon>Pasteurellales</taxon>
        <taxon>Pasteurellaceae</taxon>
        <taxon>Aggregatibacter</taxon>
    </lineage>
</organism>
<sequence length="74" mass="8803">MSAQLKVTHKNWNTFLTFFLATLARFKTWIFFTDHINHTVTAYDFTTRRVLALFNEDNTCMRIPYFDLNAPNLP</sequence>
<protein>
    <submittedName>
        <fullName evidence="1">Uncharacterized protein</fullName>
    </submittedName>
</protein>
<dbReference type="EMBL" id="AEJM01000041">
    <property type="protein sequence ID" value="EGY32707.1"/>
    <property type="molecule type" value="Genomic_DNA"/>
</dbReference>
<reference evidence="1 2" key="1">
    <citation type="submission" date="2010-10" db="EMBL/GenBank/DDBJ databases">
        <authorList>
            <person name="Chen C."/>
            <person name="Kittichotirat W."/>
            <person name="Asikainen S."/>
            <person name="Bumgarner R."/>
        </authorList>
    </citation>
    <scope>NUCLEOTIDE SEQUENCE [LARGE SCALE GENOMIC DNA]</scope>
    <source>
        <strain evidence="1 2">SC1083</strain>
    </source>
</reference>
<accession>G4AAU5</accession>
<proteinExistence type="predicted"/>
<dbReference type="AlphaFoldDB" id="G4AAU5"/>
<dbReference type="Proteomes" id="UP000005508">
    <property type="component" value="Unassembled WGS sequence"/>
</dbReference>